<dbReference type="EMBL" id="MZGX01000011">
    <property type="protein sequence ID" value="OPX44103.1"/>
    <property type="molecule type" value="Genomic_DNA"/>
</dbReference>
<dbReference type="SMART" id="SM00342">
    <property type="entry name" value="HTH_ARAC"/>
    <property type="match status" value="1"/>
</dbReference>
<evidence type="ECO:0000256" key="3">
    <source>
        <dbReference type="ARBA" id="ARBA00023163"/>
    </source>
</evidence>
<dbReference type="Proteomes" id="UP000191554">
    <property type="component" value="Unassembled WGS sequence"/>
</dbReference>
<dbReference type="InterPro" id="IPR003313">
    <property type="entry name" value="AraC-bd"/>
</dbReference>
<dbReference type="STRING" id="48256.CLHUN_18990"/>
<name>A0A1V4SJZ2_RUMHU</name>
<keyword evidence="2" id="KW-0238">DNA-binding</keyword>
<dbReference type="PANTHER" id="PTHR43280">
    <property type="entry name" value="ARAC-FAMILY TRANSCRIPTIONAL REGULATOR"/>
    <property type="match status" value="1"/>
</dbReference>
<organism evidence="5 6">
    <name type="scientific">Ruminiclostridium hungatei</name>
    <name type="common">Clostridium hungatei</name>
    <dbReference type="NCBI Taxonomy" id="48256"/>
    <lineage>
        <taxon>Bacteria</taxon>
        <taxon>Bacillati</taxon>
        <taxon>Bacillota</taxon>
        <taxon>Clostridia</taxon>
        <taxon>Eubacteriales</taxon>
        <taxon>Oscillospiraceae</taxon>
        <taxon>Ruminiclostridium</taxon>
    </lineage>
</organism>
<evidence type="ECO:0000259" key="4">
    <source>
        <dbReference type="PROSITE" id="PS01124"/>
    </source>
</evidence>
<dbReference type="SUPFAM" id="SSF46689">
    <property type="entry name" value="Homeodomain-like"/>
    <property type="match status" value="2"/>
</dbReference>
<dbReference type="GO" id="GO:0003700">
    <property type="term" value="F:DNA-binding transcription factor activity"/>
    <property type="evidence" value="ECO:0007669"/>
    <property type="project" value="InterPro"/>
</dbReference>
<dbReference type="PROSITE" id="PS01124">
    <property type="entry name" value="HTH_ARAC_FAMILY_2"/>
    <property type="match status" value="1"/>
</dbReference>
<dbReference type="AlphaFoldDB" id="A0A1V4SJZ2"/>
<dbReference type="InterPro" id="IPR014710">
    <property type="entry name" value="RmlC-like_jellyroll"/>
</dbReference>
<comment type="caution">
    <text evidence="5">The sequence shown here is derived from an EMBL/GenBank/DDBJ whole genome shotgun (WGS) entry which is preliminary data.</text>
</comment>
<gene>
    <name evidence="5" type="primary">rhaR_3</name>
    <name evidence="5" type="ORF">CLHUN_18990</name>
</gene>
<keyword evidence="6" id="KW-1185">Reference proteome</keyword>
<feature type="domain" description="HTH araC/xylS-type" evidence="4">
    <location>
        <begin position="181"/>
        <end position="279"/>
    </location>
</feature>
<protein>
    <submittedName>
        <fullName evidence="5">HTH-type transcriptional activator RhaR</fullName>
    </submittedName>
</protein>
<keyword evidence="1" id="KW-0805">Transcription regulation</keyword>
<dbReference type="Gene3D" id="1.10.10.60">
    <property type="entry name" value="Homeodomain-like"/>
    <property type="match status" value="2"/>
</dbReference>
<dbReference type="Gene3D" id="2.60.120.10">
    <property type="entry name" value="Jelly Rolls"/>
    <property type="match status" value="1"/>
</dbReference>
<evidence type="ECO:0000313" key="6">
    <source>
        <dbReference type="Proteomes" id="UP000191554"/>
    </source>
</evidence>
<reference evidence="5 6" key="1">
    <citation type="submission" date="2017-03" db="EMBL/GenBank/DDBJ databases">
        <title>Genome sequence of Clostridium hungatei DSM 14427.</title>
        <authorList>
            <person name="Poehlein A."/>
            <person name="Daniel R."/>
        </authorList>
    </citation>
    <scope>NUCLEOTIDE SEQUENCE [LARGE SCALE GENOMIC DNA]</scope>
    <source>
        <strain evidence="5 6">DSM 14427</strain>
    </source>
</reference>
<evidence type="ECO:0000313" key="5">
    <source>
        <dbReference type="EMBL" id="OPX44103.1"/>
    </source>
</evidence>
<dbReference type="InterPro" id="IPR009057">
    <property type="entry name" value="Homeodomain-like_sf"/>
</dbReference>
<evidence type="ECO:0000256" key="2">
    <source>
        <dbReference type="ARBA" id="ARBA00023125"/>
    </source>
</evidence>
<dbReference type="PANTHER" id="PTHR43280:SF28">
    <property type="entry name" value="HTH-TYPE TRANSCRIPTIONAL ACTIVATOR RHAS"/>
    <property type="match status" value="1"/>
</dbReference>
<dbReference type="Pfam" id="PF02311">
    <property type="entry name" value="AraC_binding"/>
    <property type="match status" value="1"/>
</dbReference>
<dbReference type="GO" id="GO:0043565">
    <property type="term" value="F:sequence-specific DNA binding"/>
    <property type="evidence" value="ECO:0007669"/>
    <property type="project" value="InterPro"/>
</dbReference>
<sequence length="285" mass="32820">MCMPEVRAECFNPTLLYAFNHVLDSESSLKYHSHDFTEIKVILSGNFTYTIDDVDYEVGKGSIIIMRPGVKHLKKIPAGVQIEEFNYALGDFQIKNLPPNFMIETDAEHIYTMPLFQPDIFKCINETLSEQEKNEPYCDLVIKASILKLTSLLYRGMNANRDKSDKARLNITTSEKTNIVNTILQYLSQNYMKPISLYRLAHNMYLSPVYISKIFKEETGESPINHLIRIRLTKANELLNSGNIPIKTVARNVGYEDAYYFSKLYKKYYGIPPSAEKRINSRVIS</sequence>
<dbReference type="InterPro" id="IPR037923">
    <property type="entry name" value="HTH-like"/>
</dbReference>
<dbReference type="InterPro" id="IPR018060">
    <property type="entry name" value="HTH_AraC"/>
</dbReference>
<keyword evidence="3" id="KW-0804">Transcription</keyword>
<dbReference type="Pfam" id="PF12833">
    <property type="entry name" value="HTH_18"/>
    <property type="match status" value="1"/>
</dbReference>
<evidence type="ECO:0000256" key="1">
    <source>
        <dbReference type="ARBA" id="ARBA00023015"/>
    </source>
</evidence>
<proteinExistence type="predicted"/>
<dbReference type="OrthoDB" id="625043at2"/>
<accession>A0A1V4SJZ2</accession>
<dbReference type="SUPFAM" id="SSF51215">
    <property type="entry name" value="Regulatory protein AraC"/>
    <property type="match status" value="1"/>
</dbReference>